<dbReference type="PROSITE" id="PS51746">
    <property type="entry name" value="PPM_2"/>
    <property type="match status" value="1"/>
</dbReference>
<dbReference type="AlphaFoldDB" id="A0AAQ3U2R6"/>
<keyword evidence="3" id="KW-0460">Magnesium</keyword>
<keyword evidence="6" id="KW-1185">Reference proteome</keyword>
<dbReference type="EC" id="3.1.3.16" evidence="3"/>
<comment type="catalytic activity">
    <reaction evidence="1 3">
        <text>O-phospho-L-seryl-[protein] + H2O = L-seryl-[protein] + phosphate</text>
        <dbReference type="Rhea" id="RHEA:20629"/>
        <dbReference type="Rhea" id="RHEA-COMP:9863"/>
        <dbReference type="Rhea" id="RHEA-COMP:11604"/>
        <dbReference type="ChEBI" id="CHEBI:15377"/>
        <dbReference type="ChEBI" id="CHEBI:29999"/>
        <dbReference type="ChEBI" id="CHEBI:43474"/>
        <dbReference type="ChEBI" id="CHEBI:83421"/>
        <dbReference type="EC" id="3.1.3.16"/>
    </reaction>
</comment>
<evidence type="ECO:0000256" key="3">
    <source>
        <dbReference type="RuleBase" id="RU366020"/>
    </source>
</evidence>
<evidence type="ECO:0000256" key="1">
    <source>
        <dbReference type="ARBA" id="ARBA00047761"/>
    </source>
</evidence>
<protein>
    <recommendedName>
        <fullName evidence="3">Protein phosphatase</fullName>
        <ecNumber evidence="3">3.1.3.16</ecNumber>
    </recommendedName>
</protein>
<dbReference type="Gene3D" id="3.60.40.10">
    <property type="entry name" value="PPM-type phosphatase domain"/>
    <property type="match status" value="1"/>
</dbReference>
<proteinExistence type="inferred from homology"/>
<comment type="catalytic activity">
    <reaction evidence="2 3">
        <text>O-phospho-L-threonyl-[protein] + H2O = L-threonyl-[protein] + phosphate</text>
        <dbReference type="Rhea" id="RHEA:47004"/>
        <dbReference type="Rhea" id="RHEA-COMP:11060"/>
        <dbReference type="Rhea" id="RHEA-COMP:11605"/>
        <dbReference type="ChEBI" id="CHEBI:15377"/>
        <dbReference type="ChEBI" id="CHEBI:30013"/>
        <dbReference type="ChEBI" id="CHEBI:43474"/>
        <dbReference type="ChEBI" id="CHEBI:61977"/>
        <dbReference type="EC" id="3.1.3.16"/>
    </reaction>
</comment>
<dbReference type="EMBL" id="CP144750">
    <property type="protein sequence ID" value="WVZ82747.1"/>
    <property type="molecule type" value="Genomic_DNA"/>
</dbReference>
<dbReference type="SUPFAM" id="SSF81606">
    <property type="entry name" value="PP2C-like"/>
    <property type="match status" value="1"/>
</dbReference>
<dbReference type="GO" id="GO:0046872">
    <property type="term" value="F:metal ion binding"/>
    <property type="evidence" value="ECO:0007669"/>
    <property type="project" value="UniProtKB-UniRule"/>
</dbReference>
<dbReference type="SMART" id="SM00332">
    <property type="entry name" value="PP2Cc"/>
    <property type="match status" value="1"/>
</dbReference>
<keyword evidence="3" id="KW-0904">Protein phosphatase</keyword>
<dbReference type="PANTHER" id="PTHR12320">
    <property type="entry name" value="PROTEIN PHOSPHATASE 2C"/>
    <property type="match status" value="1"/>
</dbReference>
<comment type="similarity">
    <text evidence="3">Belongs to the PP2C family.</text>
</comment>
<accession>A0AAQ3U2R6</accession>
<organism evidence="5 6">
    <name type="scientific">Paspalum notatum var. saurae</name>
    <dbReference type="NCBI Taxonomy" id="547442"/>
    <lineage>
        <taxon>Eukaryota</taxon>
        <taxon>Viridiplantae</taxon>
        <taxon>Streptophyta</taxon>
        <taxon>Embryophyta</taxon>
        <taxon>Tracheophyta</taxon>
        <taxon>Spermatophyta</taxon>
        <taxon>Magnoliopsida</taxon>
        <taxon>Liliopsida</taxon>
        <taxon>Poales</taxon>
        <taxon>Poaceae</taxon>
        <taxon>PACMAD clade</taxon>
        <taxon>Panicoideae</taxon>
        <taxon>Andropogonodae</taxon>
        <taxon>Paspaleae</taxon>
        <taxon>Paspalinae</taxon>
        <taxon>Paspalum</taxon>
    </lineage>
</organism>
<feature type="domain" description="PPM-type phosphatase" evidence="4">
    <location>
        <begin position="88"/>
        <end position="363"/>
    </location>
</feature>
<dbReference type="SMART" id="SM00331">
    <property type="entry name" value="PP2C_SIG"/>
    <property type="match status" value="1"/>
</dbReference>
<comment type="cofactor">
    <cofactor evidence="3">
        <name>Mg(2+)</name>
        <dbReference type="ChEBI" id="CHEBI:18420"/>
    </cofactor>
</comment>
<dbReference type="GO" id="GO:0004722">
    <property type="term" value="F:protein serine/threonine phosphatase activity"/>
    <property type="evidence" value="ECO:0007669"/>
    <property type="project" value="UniProtKB-EC"/>
</dbReference>
<evidence type="ECO:0000259" key="4">
    <source>
        <dbReference type="PROSITE" id="PS51746"/>
    </source>
</evidence>
<dbReference type="GO" id="GO:0009507">
    <property type="term" value="C:chloroplast"/>
    <property type="evidence" value="ECO:0007669"/>
    <property type="project" value="TreeGrafter"/>
</dbReference>
<name>A0AAQ3U2R6_PASNO</name>
<keyword evidence="3" id="KW-0378">Hydrolase</keyword>
<evidence type="ECO:0000313" key="5">
    <source>
        <dbReference type="EMBL" id="WVZ82747.1"/>
    </source>
</evidence>
<dbReference type="InterPro" id="IPR001932">
    <property type="entry name" value="PPM-type_phosphatase-like_dom"/>
</dbReference>
<reference evidence="5 6" key="1">
    <citation type="submission" date="2024-02" db="EMBL/GenBank/DDBJ databases">
        <title>High-quality chromosome-scale genome assembly of Pensacola bahiagrass (Paspalum notatum Flugge var. saurae).</title>
        <authorList>
            <person name="Vega J.M."/>
            <person name="Podio M."/>
            <person name="Orjuela J."/>
            <person name="Siena L.A."/>
            <person name="Pessino S.C."/>
            <person name="Combes M.C."/>
            <person name="Mariac C."/>
            <person name="Albertini E."/>
            <person name="Pupilli F."/>
            <person name="Ortiz J.P.A."/>
            <person name="Leblanc O."/>
        </authorList>
    </citation>
    <scope>NUCLEOTIDE SEQUENCE [LARGE SCALE GENOMIC DNA]</scope>
    <source>
        <strain evidence="5">R1</strain>
        <tissue evidence="5">Leaf</tissue>
    </source>
</reference>
<dbReference type="InterPro" id="IPR036457">
    <property type="entry name" value="PPM-type-like_dom_sf"/>
</dbReference>
<keyword evidence="3" id="KW-0464">Manganese</keyword>
<sequence>MASSPFCAAAAACRLAVPAERAPVTRLRRGLVVAVRAAAGAGGGANPVIRQEEDKVLVDAAVLPTATGDVAKPLTASPRFEAVLSIGTHMIPHPRKSASGGEDSLFTASGAGGVFGIADGVSGWAEKDVNPALFSRELMRNSSNFLNDDEVNRDPQILLMKAHAATSSVGSATVIIAMLEKTGTLKIASVGDCGLKIIRKGQVVFSIYPQEHYFDCPYQISSEAAGQTYQDALVCTVNLMEGDTIVSGSDGLFDNIFDQEIISIISESAGVDESAKALAELARKHSVDVTFDSPYSIEARSRGFDVPWWKKLLGAKLIGMHKLCAKIPCSIFHLTRSVSSLVPKFRYTAGGKMDDITVVVARMNKVAVPEEEGGGDI</sequence>
<gene>
    <name evidence="5" type="ORF">U9M48_029978</name>
</gene>
<dbReference type="PANTHER" id="PTHR12320:SF60">
    <property type="entry name" value="PROTEIN PHOSPHATASE 2C 26-RELATED"/>
    <property type="match status" value="1"/>
</dbReference>
<comment type="cofactor">
    <cofactor evidence="3">
        <name>Mn(2+)</name>
        <dbReference type="ChEBI" id="CHEBI:29035"/>
    </cofactor>
</comment>
<evidence type="ECO:0000313" key="6">
    <source>
        <dbReference type="Proteomes" id="UP001341281"/>
    </source>
</evidence>
<dbReference type="Proteomes" id="UP001341281">
    <property type="component" value="Chromosome 06"/>
</dbReference>
<evidence type="ECO:0000256" key="2">
    <source>
        <dbReference type="ARBA" id="ARBA00048336"/>
    </source>
</evidence>
<keyword evidence="3" id="KW-0479">Metal-binding</keyword>
<dbReference type="InterPro" id="IPR039123">
    <property type="entry name" value="PPTC7"/>
</dbReference>